<dbReference type="InterPro" id="IPR007175">
    <property type="entry name" value="Rpr2/Snm1/Rpp21"/>
</dbReference>
<dbReference type="Pfam" id="PF04032">
    <property type="entry name" value="Rpr2"/>
    <property type="match status" value="1"/>
</dbReference>
<dbReference type="Proteomes" id="UP001179952">
    <property type="component" value="Unassembled WGS sequence"/>
</dbReference>
<sequence length="262" mass="28229">MAKKEGHGKFLMSNGSNRNQNLTLREENTGKKRVSISTILKVQHLQRLATWAGGEASVAPLGALLGHHLASIAEAEGVPLDQSLFPCQRCETILQPGYNCTVRIERGAHKARRHKGSTVPMQNSVVYTCKFCSHRNLKRGGTKGYVKEISTAKKKLEKGPPSGSENSEKMKGTGPDVISSKPGIQCSPATPFKKMCISSSSENKKPCNKVAVNSGGCADSAPTNGRSKKRRRKSWSSLKEIVESKEREASGKSGGLAVPFAL</sequence>
<dbReference type="EMBL" id="JAUJYN010000011">
    <property type="protein sequence ID" value="KAK1260596.1"/>
    <property type="molecule type" value="Genomic_DNA"/>
</dbReference>
<dbReference type="AlphaFoldDB" id="A0AAV9A8L8"/>
<reference evidence="2" key="2">
    <citation type="submission" date="2023-06" db="EMBL/GenBank/DDBJ databases">
        <authorList>
            <person name="Ma L."/>
            <person name="Liu K.-W."/>
            <person name="Li Z."/>
            <person name="Hsiao Y.-Y."/>
            <person name="Qi Y."/>
            <person name="Fu T."/>
            <person name="Tang G."/>
            <person name="Zhang D."/>
            <person name="Sun W.-H."/>
            <person name="Liu D.-K."/>
            <person name="Li Y."/>
            <person name="Chen G.-Z."/>
            <person name="Liu X.-D."/>
            <person name="Liao X.-Y."/>
            <person name="Jiang Y.-T."/>
            <person name="Yu X."/>
            <person name="Hao Y."/>
            <person name="Huang J."/>
            <person name="Zhao X.-W."/>
            <person name="Ke S."/>
            <person name="Chen Y.-Y."/>
            <person name="Wu W.-L."/>
            <person name="Hsu J.-L."/>
            <person name="Lin Y.-F."/>
            <person name="Huang M.-D."/>
            <person name="Li C.-Y."/>
            <person name="Huang L."/>
            <person name="Wang Z.-W."/>
            <person name="Zhao X."/>
            <person name="Zhong W.-Y."/>
            <person name="Peng D.-H."/>
            <person name="Ahmad S."/>
            <person name="Lan S."/>
            <person name="Zhang J.-S."/>
            <person name="Tsai W.-C."/>
            <person name="Van De Peer Y."/>
            <person name="Liu Z.-J."/>
        </authorList>
    </citation>
    <scope>NUCLEOTIDE SEQUENCE</scope>
    <source>
        <strain evidence="2">SCP</strain>
        <tissue evidence="2">Leaves</tissue>
    </source>
</reference>
<feature type="region of interest" description="Disordered" evidence="1">
    <location>
        <begin position="199"/>
        <end position="262"/>
    </location>
</feature>
<comment type="caution">
    <text evidence="2">The sequence shown here is derived from an EMBL/GenBank/DDBJ whole genome shotgun (WGS) entry which is preliminary data.</text>
</comment>
<feature type="region of interest" description="Disordered" evidence="1">
    <location>
        <begin position="1"/>
        <end position="23"/>
    </location>
</feature>
<organism evidence="2 3">
    <name type="scientific">Acorus gramineus</name>
    <name type="common">Dwarf sweet flag</name>
    <dbReference type="NCBI Taxonomy" id="55184"/>
    <lineage>
        <taxon>Eukaryota</taxon>
        <taxon>Viridiplantae</taxon>
        <taxon>Streptophyta</taxon>
        <taxon>Embryophyta</taxon>
        <taxon>Tracheophyta</taxon>
        <taxon>Spermatophyta</taxon>
        <taxon>Magnoliopsida</taxon>
        <taxon>Liliopsida</taxon>
        <taxon>Acoraceae</taxon>
        <taxon>Acorus</taxon>
    </lineage>
</organism>
<evidence type="ECO:0000256" key="1">
    <source>
        <dbReference type="SAM" id="MobiDB-lite"/>
    </source>
</evidence>
<evidence type="ECO:0000313" key="3">
    <source>
        <dbReference type="Proteomes" id="UP001179952"/>
    </source>
</evidence>
<dbReference type="PANTHER" id="PTHR36072">
    <property type="entry name" value="OS01G0541600 PROTEIN"/>
    <property type="match status" value="1"/>
</dbReference>
<proteinExistence type="predicted"/>
<feature type="compositionally biased region" description="Polar residues" evidence="1">
    <location>
        <begin position="13"/>
        <end position="23"/>
    </location>
</feature>
<accession>A0AAV9A8L8</accession>
<name>A0AAV9A8L8_ACOGR</name>
<dbReference type="Gene3D" id="6.20.50.20">
    <property type="match status" value="1"/>
</dbReference>
<gene>
    <name evidence="2" type="ORF">QJS04_geneDACA002001</name>
</gene>
<protein>
    <submittedName>
        <fullName evidence="2">Uncharacterized protein</fullName>
    </submittedName>
</protein>
<evidence type="ECO:0000313" key="2">
    <source>
        <dbReference type="EMBL" id="KAK1260596.1"/>
    </source>
</evidence>
<reference evidence="2" key="1">
    <citation type="journal article" date="2023" name="Nat. Commun.">
        <title>Diploid and tetraploid genomes of Acorus and the evolution of monocots.</title>
        <authorList>
            <person name="Ma L."/>
            <person name="Liu K.W."/>
            <person name="Li Z."/>
            <person name="Hsiao Y.Y."/>
            <person name="Qi Y."/>
            <person name="Fu T."/>
            <person name="Tang G.D."/>
            <person name="Zhang D."/>
            <person name="Sun W.H."/>
            <person name="Liu D.K."/>
            <person name="Li Y."/>
            <person name="Chen G.Z."/>
            <person name="Liu X.D."/>
            <person name="Liao X.Y."/>
            <person name="Jiang Y.T."/>
            <person name="Yu X."/>
            <person name="Hao Y."/>
            <person name="Huang J."/>
            <person name="Zhao X.W."/>
            <person name="Ke S."/>
            <person name="Chen Y.Y."/>
            <person name="Wu W.L."/>
            <person name="Hsu J.L."/>
            <person name="Lin Y.F."/>
            <person name="Huang M.D."/>
            <person name="Li C.Y."/>
            <person name="Huang L."/>
            <person name="Wang Z.W."/>
            <person name="Zhao X."/>
            <person name="Zhong W.Y."/>
            <person name="Peng D.H."/>
            <person name="Ahmad S."/>
            <person name="Lan S."/>
            <person name="Zhang J.S."/>
            <person name="Tsai W.C."/>
            <person name="Van de Peer Y."/>
            <person name="Liu Z.J."/>
        </authorList>
    </citation>
    <scope>NUCLEOTIDE SEQUENCE</scope>
    <source>
        <strain evidence="2">SCP</strain>
    </source>
</reference>
<feature type="region of interest" description="Disordered" evidence="1">
    <location>
        <begin position="151"/>
        <end position="184"/>
    </location>
</feature>
<dbReference type="PANTHER" id="PTHR36072:SF2">
    <property type="entry name" value="OS01G0531000 PROTEIN"/>
    <property type="match status" value="1"/>
</dbReference>
<dbReference type="GO" id="GO:0006396">
    <property type="term" value="P:RNA processing"/>
    <property type="evidence" value="ECO:0007669"/>
    <property type="project" value="InterPro"/>
</dbReference>
<keyword evidence="3" id="KW-1185">Reference proteome</keyword>
<feature type="compositionally biased region" description="Basic and acidic residues" evidence="1">
    <location>
        <begin position="240"/>
        <end position="250"/>
    </location>
</feature>